<evidence type="ECO:0000313" key="3">
    <source>
        <dbReference type="Proteomes" id="UP000816034"/>
    </source>
</evidence>
<name>A0AA88KKE7_NAELO</name>
<dbReference type="Proteomes" id="UP000816034">
    <property type="component" value="Unassembled WGS sequence"/>
</dbReference>
<evidence type="ECO:0008006" key="4">
    <source>
        <dbReference type="Google" id="ProtNLM"/>
    </source>
</evidence>
<dbReference type="RefSeq" id="XP_044548587.1">
    <property type="nucleotide sequence ID" value="XM_044694562.1"/>
</dbReference>
<reference evidence="2 3" key="1">
    <citation type="journal article" date="2018" name="BMC Genomics">
        <title>The genome of Naegleria lovaniensis, the basis for a comparative approach to unravel pathogenicity factors of the human pathogenic amoeba N. fowleri.</title>
        <authorList>
            <person name="Liechti N."/>
            <person name="Schurch N."/>
            <person name="Bruggmann R."/>
            <person name="Wittwer M."/>
        </authorList>
    </citation>
    <scope>NUCLEOTIDE SEQUENCE [LARGE SCALE GENOMIC DNA]</scope>
    <source>
        <strain evidence="2 3">ATCC 30569</strain>
    </source>
</reference>
<feature type="compositionally biased region" description="Polar residues" evidence="1">
    <location>
        <begin position="1"/>
        <end position="12"/>
    </location>
</feature>
<dbReference type="AlphaFoldDB" id="A0AA88KKE7"/>
<sequence>MFNSQQQGTTSDDIWLSEADGNGELATTQRLIAEREYQRLREQFQTLGMKEGASEGVDQFRQEHFEEGLKKGLLEGMMVGLLMELFSKQQRQEDQEKLELFSSSSEKVESWSQDQMNQVLDTARKSLDSHHHHDEQSKWVSEVMQQFGEEVKPWLEMKVNTQESSSSEQKE</sequence>
<dbReference type="EMBL" id="PYSW02000022">
    <property type="protein sequence ID" value="KAG2382908.1"/>
    <property type="molecule type" value="Genomic_DNA"/>
</dbReference>
<evidence type="ECO:0000313" key="2">
    <source>
        <dbReference type="EMBL" id="KAG2382908.1"/>
    </source>
</evidence>
<accession>A0AA88KKE7</accession>
<protein>
    <recommendedName>
        <fullName evidence="4">Essential protein Yae1 N-terminal domain-containing protein</fullName>
    </recommendedName>
</protein>
<proteinExistence type="predicted"/>
<organism evidence="2 3">
    <name type="scientific">Naegleria lovaniensis</name>
    <name type="common">Amoeba</name>
    <dbReference type="NCBI Taxonomy" id="51637"/>
    <lineage>
        <taxon>Eukaryota</taxon>
        <taxon>Discoba</taxon>
        <taxon>Heterolobosea</taxon>
        <taxon>Tetramitia</taxon>
        <taxon>Eutetramitia</taxon>
        <taxon>Vahlkampfiidae</taxon>
        <taxon>Naegleria</taxon>
    </lineage>
</organism>
<evidence type="ECO:0000256" key="1">
    <source>
        <dbReference type="SAM" id="MobiDB-lite"/>
    </source>
</evidence>
<comment type="caution">
    <text evidence="2">The sequence shown here is derived from an EMBL/GenBank/DDBJ whole genome shotgun (WGS) entry which is preliminary data.</text>
</comment>
<gene>
    <name evidence="2" type="ORF">C9374_004875</name>
</gene>
<feature type="region of interest" description="Disordered" evidence="1">
    <location>
        <begin position="1"/>
        <end position="20"/>
    </location>
</feature>
<dbReference type="GeneID" id="68097330"/>
<keyword evidence="3" id="KW-1185">Reference proteome</keyword>